<evidence type="ECO:0000256" key="6">
    <source>
        <dbReference type="ARBA" id="ARBA00023014"/>
    </source>
</evidence>
<dbReference type="eggNOG" id="COG2006">
    <property type="taxonomic scope" value="Bacteria"/>
</dbReference>
<reference evidence="9" key="1">
    <citation type="submission" date="2009-07" db="EMBL/GenBank/DDBJ databases">
        <authorList>
            <person name="Weinstock G."/>
            <person name="Sodergren E."/>
            <person name="Clifton S."/>
            <person name="Fulton L."/>
            <person name="Fulton B."/>
            <person name="Courtney L."/>
            <person name="Fronick C."/>
            <person name="Harrison M."/>
            <person name="Strong C."/>
            <person name="Farmer C."/>
            <person name="Delahaunty K."/>
            <person name="Markovic C."/>
            <person name="Hall O."/>
            <person name="Minx P."/>
            <person name="Tomlinson C."/>
            <person name="Mitreva M."/>
            <person name="Nelson J."/>
            <person name="Hou S."/>
            <person name="Wollam A."/>
            <person name="Pepin K.H."/>
            <person name="Johnson M."/>
            <person name="Bhonagiri V."/>
            <person name="Nash W.E."/>
            <person name="Warren W."/>
            <person name="Chinwalla A."/>
            <person name="Mardis E.R."/>
            <person name="Wilson R.K."/>
        </authorList>
    </citation>
    <scope>NUCLEOTIDE SEQUENCE [LARGE SCALE GENOMIC DNA]</scope>
    <source>
        <strain evidence="9">DSM 14469</strain>
    </source>
</reference>
<comment type="function">
    <text evidence="1">Ferredoxins are iron-sulfur proteins that transfer electrons in a wide variety of metabolic reactions.</text>
</comment>
<keyword evidence="4" id="KW-0479">Metal-binding</keyword>
<keyword evidence="5" id="KW-0408">Iron</keyword>
<dbReference type="Pfam" id="PF13237">
    <property type="entry name" value="Fer4_10"/>
    <property type="match status" value="1"/>
</dbReference>
<dbReference type="Proteomes" id="UP000005561">
    <property type="component" value="Unassembled WGS sequence"/>
</dbReference>
<protein>
    <recommendedName>
        <fullName evidence="2">Ferredoxin</fullName>
    </recommendedName>
</protein>
<dbReference type="InterPro" id="IPR017896">
    <property type="entry name" value="4Fe4S_Fe-S-bd"/>
</dbReference>
<evidence type="ECO:0000256" key="3">
    <source>
        <dbReference type="ARBA" id="ARBA00022485"/>
    </source>
</evidence>
<accession>C6LL17</accession>
<dbReference type="eggNOG" id="COG1146">
    <property type="taxonomic scope" value="Bacteria"/>
</dbReference>
<dbReference type="GO" id="GO:0051539">
    <property type="term" value="F:4 iron, 4 sulfur cluster binding"/>
    <property type="evidence" value="ECO:0007669"/>
    <property type="project" value="UniProtKB-KW"/>
</dbReference>
<evidence type="ECO:0000256" key="5">
    <source>
        <dbReference type="ARBA" id="ARBA00023004"/>
    </source>
</evidence>
<dbReference type="PROSITE" id="PS00198">
    <property type="entry name" value="4FE4S_FER_1"/>
    <property type="match status" value="1"/>
</dbReference>
<dbReference type="PROSITE" id="PS51379">
    <property type="entry name" value="4FE4S_FER_2"/>
    <property type="match status" value="2"/>
</dbReference>
<evidence type="ECO:0000256" key="4">
    <source>
        <dbReference type="ARBA" id="ARBA00022723"/>
    </source>
</evidence>
<evidence type="ECO:0000313" key="9">
    <source>
        <dbReference type="EMBL" id="EET58636.1"/>
    </source>
</evidence>
<dbReference type="InterPro" id="IPR017900">
    <property type="entry name" value="4Fe4S_Fe_S_CS"/>
</dbReference>
<keyword evidence="6" id="KW-0411">Iron-sulfur</keyword>
<evidence type="ECO:0000256" key="1">
    <source>
        <dbReference type="ARBA" id="ARBA00003532"/>
    </source>
</evidence>
<keyword evidence="3" id="KW-0004">4Fe-4S</keyword>
<name>C6LL17_9FIRM</name>
<proteinExistence type="predicted"/>
<organism evidence="9 10">
    <name type="scientific">Marvinbryantia formatexigens DSM 14469</name>
    <dbReference type="NCBI Taxonomy" id="478749"/>
    <lineage>
        <taxon>Bacteria</taxon>
        <taxon>Bacillati</taxon>
        <taxon>Bacillota</taxon>
        <taxon>Clostridia</taxon>
        <taxon>Lachnospirales</taxon>
        <taxon>Lachnospiraceae</taxon>
        <taxon>Marvinbryantia</taxon>
    </lineage>
</organism>
<dbReference type="STRING" id="168384.SAMN05660368_02484"/>
<dbReference type="SUPFAM" id="SSF54862">
    <property type="entry name" value="4Fe-4S ferredoxins"/>
    <property type="match status" value="1"/>
</dbReference>
<dbReference type="Gene3D" id="3.30.70.20">
    <property type="match status" value="1"/>
</dbReference>
<comment type="caution">
    <text evidence="9">The sequence shown here is derived from an EMBL/GenBank/DDBJ whole genome shotgun (WGS) entry which is preliminary data.</text>
</comment>
<dbReference type="Pfam" id="PF04015">
    <property type="entry name" value="DUF362"/>
    <property type="match status" value="1"/>
</dbReference>
<dbReference type="GO" id="GO:0046872">
    <property type="term" value="F:metal ion binding"/>
    <property type="evidence" value="ECO:0007669"/>
    <property type="project" value="UniProtKB-KW"/>
</dbReference>
<dbReference type="InterPro" id="IPR007160">
    <property type="entry name" value="DUF362"/>
</dbReference>
<keyword evidence="10" id="KW-1185">Reference proteome</keyword>
<evidence type="ECO:0000313" key="10">
    <source>
        <dbReference type="Proteomes" id="UP000005561"/>
    </source>
</evidence>
<dbReference type="PANTHER" id="PTHR24960">
    <property type="entry name" value="PHOTOSYSTEM I IRON-SULFUR CENTER-RELATED"/>
    <property type="match status" value="1"/>
</dbReference>
<dbReference type="AlphaFoldDB" id="C6LL17"/>
<feature type="domain" description="4Fe-4S ferredoxin-type" evidence="8">
    <location>
        <begin position="392"/>
        <end position="421"/>
    </location>
</feature>
<evidence type="ECO:0000256" key="2">
    <source>
        <dbReference type="ARBA" id="ARBA00013529"/>
    </source>
</evidence>
<feature type="domain" description="4Fe-4S ferredoxin-type" evidence="8">
    <location>
        <begin position="358"/>
        <end position="389"/>
    </location>
</feature>
<feature type="region of interest" description="Disordered" evidence="7">
    <location>
        <begin position="254"/>
        <end position="316"/>
    </location>
</feature>
<sequence length="422" mass="45701">MRTGIELLGGIGEFVSPQEKILVKPNFLSAAAPEKAVTTHPAVIKAMLRILSEAGCENVKYGDSPGHGSCAGAAQKIGLTPENTFGAVLADMSEEVCTPFPEGMTAQEFYFAKEVTEADAIISLSKMKTHALERVTGAVKNVYGLICGYRKAAGHVKYPNASIFARMLADIHRCVKPRLHIMDGIVAMEGNGPGSGDPVPMNVLLFSKDPVALDSVFCTMVCLDPELVPTNTQGEAMEIGTYHRSRIELITPAAETGMNTADEKENGAAEAGKSTADEKESGAAETGMSTADEKESGAAEAGMNTADEKQSGESVSFRRLNGAALREEFGNRQFKVERRGTKRTAFVRYSDFMTSLARRPRIDKKLCIRCGVCVEHCPVPGKAVNFKNGRKEPPVYDYKKCIRCYCCQEMCPRHAITAGRRR</sequence>
<dbReference type="InterPro" id="IPR050157">
    <property type="entry name" value="PSI_iron-sulfur_center"/>
</dbReference>
<evidence type="ECO:0000259" key="8">
    <source>
        <dbReference type="PROSITE" id="PS51379"/>
    </source>
</evidence>
<evidence type="ECO:0000256" key="7">
    <source>
        <dbReference type="SAM" id="MobiDB-lite"/>
    </source>
</evidence>
<gene>
    <name evidence="9" type="ORF">BRYFOR_09364</name>
</gene>
<dbReference type="EMBL" id="ACCL02000027">
    <property type="protein sequence ID" value="EET58636.1"/>
    <property type="molecule type" value="Genomic_DNA"/>
</dbReference>